<keyword evidence="1" id="KW-0808">Transferase</keyword>
<dbReference type="SUPFAM" id="SSF52540">
    <property type="entry name" value="P-loop containing nucleoside triphosphate hydrolases"/>
    <property type="match status" value="1"/>
</dbReference>
<evidence type="ECO:0000313" key="1">
    <source>
        <dbReference type="EMBL" id="TDX17434.1"/>
    </source>
</evidence>
<dbReference type="Proteomes" id="UP000294817">
    <property type="component" value="Unassembled WGS sequence"/>
</dbReference>
<comment type="caution">
    <text evidence="1">The sequence shown here is derived from an EMBL/GenBank/DDBJ whole genome shotgun (WGS) entry which is preliminary data.</text>
</comment>
<dbReference type="GO" id="GO:0016740">
    <property type="term" value="F:transferase activity"/>
    <property type="evidence" value="ECO:0007669"/>
    <property type="project" value="UniProtKB-KW"/>
</dbReference>
<dbReference type="AlphaFoldDB" id="A0A4R8EXE1"/>
<dbReference type="EMBL" id="SODZ01000001">
    <property type="protein sequence ID" value="TDX17434.1"/>
    <property type="molecule type" value="Genomic_DNA"/>
</dbReference>
<gene>
    <name evidence="1" type="ORF">C8D74_101154</name>
</gene>
<dbReference type="Gene3D" id="3.40.50.300">
    <property type="entry name" value="P-loop containing nucleotide triphosphate hydrolases"/>
    <property type="match status" value="1"/>
</dbReference>
<dbReference type="Pfam" id="PF13469">
    <property type="entry name" value="Sulfotransfer_3"/>
    <property type="match status" value="1"/>
</dbReference>
<name>A0A4R8EXE1_9BACT</name>
<sequence length="321" mass="38006">MEGGVDMNKVFDKHCVFITSTGRTGTRFLAKSLSKMVEDCYAVHEPANVFIKDLKKWGNDIKRFGFYQMTVGQFLPSKSMCKLSTYRRKGKITDEKTKEYIKGLRKQILEETKESLYVESSNHLHGVIDLLGDVFPNSKIVFIIRDPRTWIRSAISSPVYLLYSKVDFSFLGMSMRAFHFKDDPYSMKWNSMSKFEKFAWYYNKLNTLVLESMKNKNNFKLYRYEDLFLGEKKEENFIDLLEFSTKFDDGFSRNYAFEPSFLKKKINSASDKYKIPHWKNWNKKRARILQKHCGDLMDKFGYGKEPEWLEKLNSDYKEEFA</sequence>
<organism evidence="1 2">
    <name type="scientific">Petrotoga sibirica</name>
    <dbReference type="NCBI Taxonomy" id="156202"/>
    <lineage>
        <taxon>Bacteria</taxon>
        <taxon>Thermotogati</taxon>
        <taxon>Thermotogota</taxon>
        <taxon>Thermotogae</taxon>
        <taxon>Petrotogales</taxon>
        <taxon>Petrotogaceae</taxon>
        <taxon>Petrotoga</taxon>
    </lineage>
</organism>
<keyword evidence="2" id="KW-1185">Reference proteome</keyword>
<proteinExistence type="predicted"/>
<evidence type="ECO:0000313" key="2">
    <source>
        <dbReference type="Proteomes" id="UP000294817"/>
    </source>
</evidence>
<dbReference type="InterPro" id="IPR027417">
    <property type="entry name" value="P-loop_NTPase"/>
</dbReference>
<protein>
    <submittedName>
        <fullName evidence="1">Sulfotransferase family protein</fullName>
    </submittedName>
</protein>
<accession>A0A4R8EXE1</accession>
<reference evidence="1 2" key="1">
    <citation type="submission" date="2019-03" db="EMBL/GenBank/DDBJ databases">
        <title>Genomic Encyclopedia of Type Strains, Phase IV (KMG-IV): sequencing the most valuable type-strain genomes for metagenomic binning, comparative biology and taxonomic classification.</title>
        <authorList>
            <person name="Goeker M."/>
        </authorList>
    </citation>
    <scope>NUCLEOTIDE SEQUENCE [LARGE SCALE GENOMIC DNA]</scope>
    <source>
        <strain evidence="1 2">DSM 13575</strain>
    </source>
</reference>